<feature type="transmembrane region" description="Helical" evidence="2">
    <location>
        <begin position="115"/>
        <end position="137"/>
    </location>
</feature>
<evidence type="ECO:0000313" key="4">
    <source>
        <dbReference type="Proteomes" id="UP000324632"/>
    </source>
</evidence>
<dbReference type="AlphaFoldDB" id="A0A5A9NH24"/>
<dbReference type="EMBL" id="SOYY01000018">
    <property type="protein sequence ID" value="KAA0708668.1"/>
    <property type="molecule type" value="Genomic_DNA"/>
</dbReference>
<evidence type="ECO:0000256" key="1">
    <source>
        <dbReference type="ARBA" id="ARBA00007753"/>
    </source>
</evidence>
<proteinExistence type="inferred from homology"/>
<sequence length="213" mass="24599">MTHTKINDDMQYTFSVRSKKQLMEQFHSEQKEAYAITQPLLDTEAGFIKNLEDYLNHRDTLALKKRELLHKRWTECVWLPVQRSIAQHFTLHGYNQTKNMRSMHTHYINYSNAKAVYIIIGGWMNVVRVYLFLSIVLQSHMPNPPETLCQNDFGETTVVRDQGMGITVNLSLCQETRSSMCVYGRRTVLSASVLVFSKSITSSSSSANVQCYF</sequence>
<gene>
    <name evidence="3" type="ORF">E1301_Tti008078</name>
</gene>
<dbReference type="Proteomes" id="UP000324632">
    <property type="component" value="Chromosome 18"/>
</dbReference>
<keyword evidence="2" id="KW-0812">Transmembrane</keyword>
<comment type="caution">
    <text evidence="3">The sequence shown here is derived from an EMBL/GenBank/DDBJ whole genome shotgun (WGS) entry which is preliminary data.</text>
</comment>
<protein>
    <recommendedName>
        <fullName evidence="5">Protein FAM228B</fullName>
    </recommendedName>
</protein>
<dbReference type="PANTHER" id="PTHR28584:SF1">
    <property type="entry name" value="PROTEIN FAM228B"/>
    <property type="match status" value="1"/>
</dbReference>
<dbReference type="PANTHER" id="PTHR28584">
    <property type="entry name" value="FAMILY WITH SEQUENCE SIMILARITY 228 MEMBER A"/>
    <property type="match status" value="1"/>
</dbReference>
<comment type="similarity">
    <text evidence="1">Belongs to the FAM228 family.</text>
</comment>
<accession>A0A5A9NH24</accession>
<keyword evidence="2" id="KW-0472">Membrane</keyword>
<evidence type="ECO:0000256" key="2">
    <source>
        <dbReference type="SAM" id="Phobius"/>
    </source>
</evidence>
<dbReference type="InterPro" id="IPR040046">
    <property type="entry name" value="FAM228"/>
</dbReference>
<organism evidence="3 4">
    <name type="scientific">Triplophysa tibetana</name>
    <dbReference type="NCBI Taxonomy" id="1572043"/>
    <lineage>
        <taxon>Eukaryota</taxon>
        <taxon>Metazoa</taxon>
        <taxon>Chordata</taxon>
        <taxon>Craniata</taxon>
        <taxon>Vertebrata</taxon>
        <taxon>Euteleostomi</taxon>
        <taxon>Actinopterygii</taxon>
        <taxon>Neopterygii</taxon>
        <taxon>Teleostei</taxon>
        <taxon>Ostariophysi</taxon>
        <taxon>Cypriniformes</taxon>
        <taxon>Nemacheilidae</taxon>
        <taxon>Triplophysa</taxon>
    </lineage>
</organism>
<evidence type="ECO:0000313" key="3">
    <source>
        <dbReference type="EMBL" id="KAA0708668.1"/>
    </source>
</evidence>
<name>A0A5A9NH24_9TELE</name>
<keyword evidence="4" id="KW-1185">Reference proteome</keyword>
<keyword evidence="2" id="KW-1133">Transmembrane helix</keyword>
<evidence type="ECO:0008006" key="5">
    <source>
        <dbReference type="Google" id="ProtNLM"/>
    </source>
</evidence>
<reference evidence="3 4" key="1">
    <citation type="journal article" date="2019" name="Mol. Ecol. Resour.">
        <title>Chromosome-level genome assembly of Triplophysa tibetana, a fish adapted to the harsh high-altitude environment of the Tibetan Plateau.</title>
        <authorList>
            <person name="Yang X."/>
            <person name="Liu H."/>
            <person name="Ma Z."/>
            <person name="Zou Y."/>
            <person name="Zou M."/>
            <person name="Mao Y."/>
            <person name="Li X."/>
            <person name="Wang H."/>
            <person name="Chen T."/>
            <person name="Wang W."/>
            <person name="Yang R."/>
        </authorList>
    </citation>
    <scope>NUCLEOTIDE SEQUENCE [LARGE SCALE GENOMIC DNA]</scope>
    <source>
        <strain evidence="3">TTIB1903HZAU</strain>
        <tissue evidence="3">Muscle</tissue>
    </source>
</reference>